<dbReference type="InterPro" id="IPR016161">
    <property type="entry name" value="Ald_DH/histidinol_DH"/>
</dbReference>
<dbReference type="SUPFAM" id="SSF53720">
    <property type="entry name" value="ALDH-like"/>
    <property type="match status" value="1"/>
</dbReference>
<dbReference type="GO" id="GO:0004029">
    <property type="term" value="F:aldehyde dehydrogenase (NAD+) activity"/>
    <property type="evidence" value="ECO:0007669"/>
    <property type="project" value="TreeGrafter"/>
</dbReference>
<dbReference type="InParanoid" id="A0A165GE15"/>
<dbReference type="InterPro" id="IPR016163">
    <property type="entry name" value="Ald_DH_C"/>
</dbReference>
<dbReference type="InterPro" id="IPR016162">
    <property type="entry name" value="Ald_DH_N"/>
</dbReference>
<dbReference type="PROSITE" id="PS00687">
    <property type="entry name" value="ALDEHYDE_DEHYDR_GLU"/>
    <property type="match status" value="1"/>
</dbReference>
<organism evidence="8 9">
    <name type="scientific">Laetiporus sulphureus 93-53</name>
    <dbReference type="NCBI Taxonomy" id="1314785"/>
    <lineage>
        <taxon>Eukaryota</taxon>
        <taxon>Fungi</taxon>
        <taxon>Dikarya</taxon>
        <taxon>Basidiomycota</taxon>
        <taxon>Agaricomycotina</taxon>
        <taxon>Agaricomycetes</taxon>
        <taxon>Polyporales</taxon>
        <taxon>Laetiporus</taxon>
    </lineage>
</organism>
<dbReference type="STRING" id="1314785.A0A165GE15"/>
<dbReference type="GO" id="GO:0006081">
    <property type="term" value="P:aldehyde metabolic process"/>
    <property type="evidence" value="ECO:0007669"/>
    <property type="project" value="InterPro"/>
</dbReference>
<keyword evidence="9" id="KW-1185">Reference proteome</keyword>
<dbReference type="OrthoDB" id="440325at2759"/>
<dbReference type="Pfam" id="PF00171">
    <property type="entry name" value="Aldedh"/>
    <property type="match status" value="1"/>
</dbReference>
<dbReference type="Gene3D" id="3.40.605.10">
    <property type="entry name" value="Aldehyde Dehydrogenase, Chain A, domain 1"/>
    <property type="match status" value="1"/>
</dbReference>
<dbReference type="InterPro" id="IPR015590">
    <property type="entry name" value="Aldehyde_DH_dom"/>
</dbReference>
<name>A0A165GE15_9APHY</name>
<proteinExistence type="inferred from homology"/>
<dbReference type="GO" id="GO:0005737">
    <property type="term" value="C:cytoplasm"/>
    <property type="evidence" value="ECO:0007669"/>
    <property type="project" value="TreeGrafter"/>
</dbReference>
<dbReference type="EMBL" id="KV427609">
    <property type="protein sequence ID" value="KZT10217.1"/>
    <property type="molecule type" value="Genomic_DNA"/>
</dbReference>
<dbReference type="GeneID" id="63823862"/>
<dbReference type="PANTHER" id="PTHR43570">
    <property type="entry name" value="ALDEHYDE DEHYDROGENASE"/>
    <property type="match status" value="1"/>
</dbReference>
<dbReference type="RefSeq" id="XP_040767957.1">
    <property type="nucleotide sequence ID" value="XM_040906833.1"/>
</dbReference>
<evidence type="ECO:0000256" key="6">
    <source>
        <dbReference type="RuleBase" id="RU003345"/>
    </source>
</evidence>
<gene>
    <name evidence="8" type="ORF">LAESUDRAFT_711474</name>
</gene>
<evidence type="ECO:0000256" key="5">
    <source>
        <dbReference type="PROSITE-ProRule" id="PRU10007"/>
    </source>
</evidence>
<accession>A0A165GE15</accession>
<sequence>MVTNGSASLRYHTFDELDEIYARLRKTFQAGTTRPLAYRRRQLLQLARLIQDNASAMQDAVFEDLARARQETVVSELGSVIAQCLYAAEHLEEWAKPKEVQGEAWRSHWNPTTYKVPKGVVLIIGPWNYPYILTLGPLVGALAAGCPCVVKGSELAPTVAQLLTDLFPRYLDPNAYVFVNGAIPETTHLLSSRWDHIMFTGGGKAGRIVSAAAAKHVTPVTLELGGKSPVVIAEDADIELAAKRILWGKLQNSGQLCVSPDHIYVPRSKQDALIAALLKMYNMFWPNGPFHEDAQWGKIINPTYHARLKSLLDRTKGDIVIGGYYDGDRRIAPTIVKNVTLDDALMEECRSELFGPILPINAVEDLDEAIRLVNRQPTPLALYAFTNSKDTEEKLLESTKSGALVVNDTFSHLAVYEMPFGGQGDSGYGSWYGKASFDTFTHLRGFVHVLNAGEPHMANRYPPYTDAKYDAMSGGINVKIPDN</sequence>
<dbReference type="PIRSF" id="PIRSF036492">
    <property type="entry name" value="ALDH"/>
    <property type="match status" value="1"/>
</dbReference>
<dbReference type="Proteomes" id="UP000076871">
    <property type="component" value="Unassembled WGS sequence"/>
</dbReference>
<evidence type="ECO:0000256" key="1">
    <source>
        <dbReference type="ARBA" id="ARBA00009986"/>
    </source>
</evidence>
<comment type="similarity">
    <text evidence="1 3 6">Belongs to the aldehyde dehydrogenase family.</text>
</comment>
<dbReference type="Gene3D" id="3.40.309.10">
    <property type="entry name" value="Aldehyde Dehydrogenase, Chain A, domain 2"/>
    <property type="match status" value="1"/>
</dbReference>
<evidence type="ECO:0000256" key="2">
    <source>
        <dbReference type="ARBA" id="ARBA00023002"/>
    </source>
</evidence>
<evidence type="ECO:0000259" key="7">
    <source>
        <dbReference type="Pfam" id="PF00171"/>
    </source>
</evidence>
<evidence type="ECO:0000313" key="8">
    <source>
        <dbReference type="EMBL" id="KZT10217.1"/>
    </source>
</evidence>
<evidence type="ECO:0000256" key="4">
    <source>
        <dbReference type="PIRSR" id="PIRSR036492-1"/>
    </source>
</evidence>
<reference evidence="8 9" key="1">
    <citation type="journal article" date="2016" name="Mol. Biol. Evol.">
        <title>Comparative Genomics of Early-Diverging Mushroom-Forming Fungi Provides Insights into the Origins of Lignocellulose Decay Capabilities.</title>
        <authorList>
            <person name="Nagy L.G."/>
            <person name="Riley R."/>
            <person name="Tritt A."/>
            <person name="Adam C."/>
            <person name="Daum C."/>
            <person name="Floudas D."/>
            <person name="Sun H."/>
            <person name="Yadav J.S."/>
            <person name="Pangilinan J."/>
            <person name="Larsson K.H."/>
            <person name="Matsuura K."/>
            <person name="Barry K."/>
            <person name="Labutti K."/>
            <person name="Kuo R."/>
            <person name="Ohm R.A."/>
            <person name="Bhattacharya S.S."/>
            <person name="Shirouzu T."/>
            <person name="Yoshinaga Y."/>
            <person name="Martin F.M."/>
            <person name="Grigoriev I.V."/>
            <person name="Hibbett D.S."/>
        </authorList>
    </citation>
    <scope>NUCLEOTIDE SEQUENCE [LARGE SCALE GENOMIC DNA]</scope>
    <source>
        <strain evidence="8 9">93-53</strain>
    </source>
</reference>
<dbReference type="InterPro" id="IPR012394">
    <property type="entry name" value="Aldehyde_DH_NAD(P)"/>
</dbReference>
<keyword evidence="2 3" id="KW-0560">Oxidoreductase</keyword>
<feature type="active site" evidence="4">
    <location>
        <position position="257"/>
    </location>
</feature>
<evidence type="ECO:0000256" key="3">
    <source>
        <dbReference type="PIRNR" id="PIRNR036492"/>
    </source>
</evidence>
<evidence type="ECO:0000313" key="9">
    <source>
        <dbReference type="Proteomes" id="UP000076871"/>
    </source>
</evidence>
<dbReference type="PANTHER" id="PTHR43570:SF16">
    <property type="entry name" value="ALDEHYDE DEHYDROGENASE TYPE III, ISOFORM Q"/>
    <property type="match status" value="1"/>
</dbReference>
<dbReference type="FunFam" id="3.40.605.10:FF:000004">
    <property type="entry name" value="Aldehyde dehydrogenase"/>
    <property type="match status" value="1"/>
</dbReference>
<feature type="domain" description="Aldehyde dehydrogenase" evidence="7">
    <location>
        <begin position="12"/>
        <end position="443"/>
    </location>
</feature>
<protein>
    <recommendedName>
        <fullName evidence="3">Aldehyde dehydrogenase</fullName>
    </recommendedName>
</protein>
<dbReference type="AlphaFoldDB" id="A0A165GE15"/>
<feature type="active site" evidence="4 5">
    <location>
        <position position="223"/>
    </location>
</feature>
<dbReference type="InterPro" id="IPR029510">
    <property type="entry name" value="Ald_DH_CS_GLU"/>
</dbReference>